<dbReference type="RefSeq" id="WP_405276054.1">
    <property type="nucleotide sequence ID" value="NZ_JBBHLI010000001.1"/>
</dbReference>
<dbReference type="InterPro" id="IPR017800">
    <property type="entry name" value="ADOP"/>
</dbReference>
<feature type="transmembrane region" description="Helical" evidence="7">
    <location>
        <begin position="765"/>
        <end position="788"/>
    </location>
</feature>
<feature type="transmembrane region" description="Helical" evidence="7">
    <location>
        <begin position="96"/>
        <end position="118"/>
    </location>
</feature>
<comment type="similarity">
    <text evidence="6">Belongs to the ABC-4 integral membrane protein family.</text>
</comment>
<protein>
    <submittedName>
        <fullName evidence="10">ABC transporter permease</fullName>
    </submittedName>
</protein>
<feature type="transmembrane region" description="Helical" evidence="7">
    <location>
        <begin position="849"/>
        <end position="871"/>
    </location>
</feature>
<evidence type="ECO:0000256" key="7">
    <source>
        <dbReference type="SAM" id="Phobius"/>
    </source>
</evidence>
<feature type="transmembrane region" description="Helical" evidence="7">
    <location>
        <begin position="350"/>
        <end position="374"/>
    </location>
</feature>
<evidence type="ECO:0000259" key="8">
    <source>
        <dbReference type="Pfam" id="PF02687"/>
    </source>
</evidence>
<evidence type="ECO:0000256" key="2">
    <source>
        <dbReference type="ARBA" id="ARBA00022475"/>
    </source>
</evidence>
<comment type="caution">
    <text evidence="10">The sequence shown here is derived from an EMBL/GenBank/DDBJ whole genome shotgun (WGS) entry which is preliminary data.</text>
</comment>
<dbReference type="InterPro" id="IPR047928">
    <property type="entry name" value="Perm_prefix_1"/>
</dbReference>
<evidence type="ECO:0000256" key="3">
    <source>
        <dbReference type="ARBA" id="ARBA00022692"/>
    </source>
</evidence>
<feature type="transmembrane region" description="Helical" evidence="7">
    <location>
        <begin position="814"/>
        <end position="837"/>
    </location>
</feature>
<proteinExistence type="inferred from homology"/>
<feature type="transmembrane region" description="Helical" evidence="7">
    <location>
        <begin position="498"/>
        <end position="517"/>
    </location>
</feature>
<keyword evidence="2" id="KW-1003">Cell membrane</keyword>
<evidence type="ECO:0000313" key="11">
    <source>
        <dbReference type="Proteomes" id="UP001484239"/>
    </source>
</evidence>
<feature type="transmembrane region" description="Helical" evidence="7">
    <location>
        <begin position="402"/>
        <end position="427"/>
    </location>
</feature>
<evidence type="ECO:0000256" key="4">
    <source>
        <dbReference type="ARBA" id="ARBA00022989"/>
    </source>
</evidence>
<feature type="domain" description="ABC3 transporter permease C-terminal" evidence="8">
    <location>
        <begin position="358"/>
        <end position="474"/>
    </location>
</feature>
<dbReference type="Pfam" id="PF12704">
    <property type="entry name" value="MacB_PCD"/>
    <property type="match status" value="2"/>
</dbReference>
<name>A0ABU9E3T8_9BACT</name>
<dbReference type="InterPro" id="IPR025857">
    <property type="entry name" value="MacB_PCD"/>
</dbReference>
<dbReference type="NCBIfam" id="NF038403">
    <property type="entry name" value="perm_prefix_1"/>
    <property type="match status" value="1"/>
</dbReference>
<dbReference type="PANTHER" id="PTHR30572">
    <property type="entry name" value="MEMBRANE COMPONENT OF TRANSPORTER-RELATED"/>
    <property type="match status" value="1"/>
</dbReference>
<evidence type="ECO:0000256" key="5">
    <source>
        <dbReference type="ARBA" id="ARBA00023136"/>
    </source>
</evidence>
<keyword evidence="11" id="KW-1185">Reference proteome</keyword>
<gene>
    <name evidence="10" type="ORF">WI372_00190</name>
</gene>
<dbReference type="Pfam" id="PF02687">
    <property type="entry name" value="FtsX"/>
    <property type="match status" value="2"/>
</dbReference>
<feature type="domain" description="ABC3 transporter permease C-terminal" evidence="8">
    <location>
        <begin position="765"/>
        <end position="878"/>
    </location>
</feature>
<sequence>MTLPGTPPEPSPHDEVDEEIRFHLERKVERLIARGMPRAEAEREAARRFGNVEEVRMKMRSEVRRRRRSDRVRQWFDEWSQDVRFAARQWRRNPGFTLVVVLTLALGIGANTAIFSVVDHVLLRPLPYPDADRLGVLWTDVSRRGGPADEWLSYANFVDVVEGTPAVAEGALWGGFNPTLTGRGEAMAVSGAVVTEGMFSRVLQVEPVIGRGFLPDDDRPGAPNVLVVAHDFWRDVLGAPPEVAGTTVLLNDVPYEVVGVMPADFRPPFVPDARIWAAPQLDPVGQAQNRGGFSWRSVVRLAPGADFDAARTAIDGLAARLESDHPQSNTDMGFALLELRDDMVADARTGLWVVLGSVVLLLVVACVNVANLLLARATSRTAELSVRSALGARRSRLVRQMVAESVGLALMGGALGVLLGVVGTRLLVALAPAGTPRIESVAVDLRILAVTTVVAVGAGILFGLAPALQVSGRNLQSRLREEGRAGLGGRSGLRLRNALVAAQVALALVVLVGAGLLTRSFDNLRTVDLGFEPDRALSFFVNLPVSRYPEGDEIRPAIREFEQRLAAVPGVERVGTINSLPLSGFDGDATFFIEGRTPPPPGQESAAWLRRVTPDYREAAGLRLLSGRWIESADEAGGVPVALVNETLVERHFPGENPIGRRIDFGEPGGALYEIVGVVADIRHFSIRDDRREAVYLAFDQVPTRSAFVVVRAAEGRDPSLLAPEVRRVVSDLDPSLAAQRITPMADLVADALAADRFLTTLLNLFAAATLVLAVVGLYGVVSVSVGARLRELGVRMALGAEASGIAGLVVRRALLLVGIGVGAGIVLAFMGTPVLASLLYGVRADDPLTFLLVAGVLVTVAAGAAAVPAWRASRVDPVKVLRAE</sequence>
<dbReference type="NCBIfam" id="TIGR03434">
    <property type="entry name" value="ADOP"/>
    <property type="match status" value="1"/>
</dbReference>
<feature type="transmembrane region" description="Helical" evidence="7">
    <location>
        <begin position="447"/>
        <end position="468"/>
    </location>
</feature>
<dbReference type="EMBL" id="JBBHLI010000001">
    <property type="protein sequence ID" value="MEK9499394.1"/>
    <property type="molecule type" value="Genomic_DNA"/>
</dbReference>
<comment type="subcellular location">
    <subcellularLocation>
        <location evidence="1">Cell membrane</location>
        <topology evidence="1">Multi-pass membrane protein</topology>
    </subcellularLocation>
</comment>
<organism evidence="10 11">
    <name type="scientific">Gaopeijia maritima</name>
    <dbReference type="NCBI Taxonomy" id="3119007"/>
    <lineage>
        <taxon>Bacteria</taxon>
        <taxon>Pseudomonadati</taxon>
        <taxon>Gemmatimonadota</taxon>
        <taxon>Longimicrobiia</taxon>
        <taxon>Gaopeijiales</taxon>
        <taxon>Gaopeijiaceae</taxon>
        <taxon>Gaopeijia</taxon>
    </lineage>
</organism>
<dbReference type="InterPro" id="IPR050250">
    <property type="entry name" value="Macrolide_Exporter_MacB"/>
</dbReference>
<reference evidence="10 11" key="1">
    <citation type="submission" date="2024-02" db="EMBL/GenBank/DDBJ databases">
        <title>A novel Gemmatimonadota bacterium.</title>
        <authorList>
            <person name="Du Z.-J."/>
            <person name="Ye Y.-Q."/>
        </authorList>
    </citation>
    <scope>NUCLEOTIDE SEQUENCE [LARGE SCALE GENOMIC DNA]</scope>
    <source>
        <strain evidence="10 11">DH-20</strain>
    </source>
</reference>
<keyword evidence="5 7" id="KW-0472">Membrane</keyword>
<keyword evidence="4 7" id="KW-1133">Transmembrane helix</keyword>
<dbReference type="Proteomes" id="UP001484239">
    <property type="component" value="Unassembled WGS sequence"/>
</dbReference>
<dbReference type="InterPro" id="IPR003838">
    <property type="entry name" value="ABC3_permease_C"/>
</dbReference>
<evidence type="ECO:0000259" key="9">
    <source>
        <dbReference type="Pfam" id="PF12704"/>
    </source>
</evidence>
<dbReference type="PANTHER" id="PTHR30572:SF4">
    <property type="entry name" value="ABC TRANSPORTER PERMEASE YTRF"/>
    <property type="match status" value="1"/>
</dbReference>
<feature type="domain" description="MacB-like periplasmic core" evidence="9">
    <location>
        <begin position="97"/>
        <end position="315"/>
    </location>
</feature>
<keyword evidence="3 7" id="KW-0812">Transmembrane</keyword>
<evidence type="ECO:0000256" key="1">
    <source>
        <dbReference type="ARBA" id="ARBA00004651"/>
    </source>
</evidence>
<evidence type="ECO:0000313" key="10">
    <source>
        <dbReference type="EMBL" id="MEK9499394.1"/>
    </source>
</evidence>
<feature type="domain" description="MacB-like periplasmic core" evidence="9">
    <location>
        <begin position="552"/>
        <end position="728"/>
    </location>
</feature>
<accession>A0ABU9E3T8</accession>
<evidence type="ECO:0000256" key="6">
    <source>
        <dbReference type="ARBA" id="ARBA00038076"/>
    </source>
</evidence>